<evidence type="ECO:0000256" key="1">
    <source>
        <dbReference type="SAM" id="MobiDB-lite"/>
    </source>
</evidence>
<dbReference type="SUPFAM" id="SSF51735">
    <property type="entry name" value="NAD(P)-binding Rossmann-fold domains"/>
    <property type="match status" value="1"/>
</dbReference>
<dbReference type="InterPro" id="IPR036291">
    <property type="entry name" value="NAD(P)-bd_dom_sf"/>
</dbReference>
<dbReference type="AlphaFoldDB" id="A0A5K1K4C4"/>
<gene>
    <name evidence="2" type="primary">G4YQK3</name>
</gene>
<feature type="region of interest" description="Disordered" evidence="1">
    <location>
        <begin position="225"/>
        <end position="249"/>
    </location>
</feature>
<keyword evidence="2" id="KW-0032">Aminotransferase</keyword>
<dbReference type="PANTHER" id="PTHR14097">
    <property type="entry name" value="OXIDOREDUCTASE HTATIP2"/>
    <property type="match status" value="1"/>
</dbReference>
<keyword evidence="2" id="KW-0808">Transferase</keyword>
<dbReference type="EMBL" id="LR728514">
    <property type="protein sequence ID" value="VWP00476.1"/>
    <property type="molecule type" value="Genomic_DNA"/>
</dbReference>
<evidence type="ECO:0000313" key="2">
    <source>
        <dbReference type="EMBL" id="VWP00476.1"/>
    </source>
</evidence>
<accession>A0A5K1K4C4</accession>
<dbReference type="EC" id="2.6.1.1" evidence="2"/>
<organism evidence="2">
    <name type="scientific">Ganoderma boninense</name>
    <dbReference type="NCBI Taxonomy" id="34458"/>
    <lineage>
        <taxon>Eukaryota</taxon>
        <taxon>Fungi</taxon>
        <taxon>Dikarya</taxon>
        <taxon>Basidiomycota</taxon>
        <taxon>Agaricomycotina</taxon>
        <taxon>Agaricomycetes</taxon>
        <taxon>Polyporales</taxon>
        <taxon>Polyporaceae</taxon>
        <taxon>Ganoderma</taxon>
    </lineage>
</organism>
<reference evidence="2" key="1">
    <citation type="submission" date="2019-10" db="EMBL/GenBank/DDBJ databases">
        <authorList>
            <person name="Nor Muhammad N."/>
        </authorList>
    </citation>
    <scope>NUCLEOTIDE SEQUENCE</scope>
</reference>
<protein>
    <submittedName>
        <fullName evidence="2">Aspartate aminotransferase (EC)</fullName>
        <ecNumber evidence="2">2.6.1.1</ecNumber>
    </submittedName>
</protein>
<proteinExistence type="predicted"/>
<dbReference type="GO" id="GO:0004069">
    <property type="term" value="F:L-aspartate:2-oxoglutarate aminotransferase activity"/>
    <property type="evidence" value="ECO:0007669"/>
    <property type="project" value="UniProtKB-EC"/>
</dbReference>
<name>A0A5K1K4C4_9APHY</name>
<dbReference type="PANTHER" id="PTHR14097:SF8">
    <property type="entry name" value="NAD(P)-BINDING DOMAIN-CONTAINING PROTEIN"/>
    <property type="match status" value="1"/>
</dbReference>
<dbReference type="Gene3D" id="3.40.50.720">
    <property type="entry name" value="NAD(P)-binding Rossmann-like Domain"/>
    <property type="match status" value="1"/>
</dbReference>
<sequence length="249" mass="27960">MRVILTGATGVVTLLTRRAIPSWAVLPPNAYEKTQVILHNDFQTYPPELAKGLAAHDALIWALGKSSLGMSEAQYTEMTYTYTMNAAAALKDAGAGSPERPFRFVFLSGSHADPNGESRQMWANVKGRVERELPALLEGSNMRACIYRPGYFFPSDTKEFREERMRQRGFGLRLADHLITPIYANFVPKFYTPVEELGRATIELAKNRWLERDLFTNAEMRELMSAPPPPEGIEVPAGAKPNDNRNREL</sequence>